<proteinExistence type="predicted"/>
<sequence>MRILLLFIFGFSLTLAFDNGLGKKPQMGWNSWNKFACNINETVILQTAEKMKELGLLEYGYEYIVMDDCYALKERDPISHKMVEDAAKFPNGIRSLSRRIHELGFKFGMYSSAGKYTCAGYPGSLHYEKIDAETFVNDWEIDYLKYDNCFNEGNSGTPQISYQRYEAMSKALLQTGRPVFYSLCQWGEDQVWDWGSTVANSWRITGDIYDSFDRYDDRCPCQTYDCRAVQGGMCSMTNILEKAVPLGQKAGPFLGWNDLDSLEVGNGGMSTDEYKAHFTLWAILKSPLVLGNDVTDMSKEDFNIVTNKAIIAINQDDSNPAYRVWKKPVSGGHLHLFTNILKDGTFAVTLFNSGNKVNNTVLNFEDIFLTDRVNAAKSFEFTELWTNETTLVSKELSTSIDAHLVKIWWLNCPKDICNKTTSVMHDEL</sequence>
<protein>
    <submittedName>
        <fullName evidence="1">Uncharacterized protein</fullName>
    </submittedName>
</protein>
<evidence type="ECO:0000313" key="2">
    <source>
        <dbReference type="Proteomes" id="UP001241377"/>
    </source>
</evidence>
<organism evidence="1 2">
    <name type="scientific">Naganishia cerealis</name>
    <dbReference type="NCBI Taxonomy" id="610337"/>
    <lineage>
        <taxon>Eukaryota</taxon>
        <taxon>Fungi</taxon>
        <taxon>Dikarya</taxon>
        <taxon>Basidiomycota</taxon>
        <taxon>Agaricomycotina</taxon>
        <taxon>Tremellomycetes</taxon>
        <taxon>Filobasidiales</taxon>
        <taxon>Filobasidiaceae</taxon>
        <taxon>Naganishia</taxon>
    </lineage>
</organism>
<gene>
    <name evidence="1" type="ORF">QFC19_003503</name>
</gene>
<dbReference type="Proteomes" id="UP001241377">
    <property type="component" value="Unassembled WGS sequence"/>
</dbReference>
<reference evidence="1" key="1">
    <citation type="submission" date="2023-04" db="EMBL/GenBank/DDBJ databases">
        <title>Draft Genome sequencing of Naganishia species isolated from polar environments using Oxford Nanopore Technology.</title>
        <authorList>
            <person name="Leo P."/>
            <person name="Venkateswaran K."/>
        </authorList>
    </citation>
    <scope>NUCLEOTIDE SEQUENCE</scope>
    <source>
        <strain evidence="1">MNA-CCFEE 5261</strain>
    </source>
</reference>
<evidence type="ECO:0000313" key="1">
    <source>
        <dbReference type="EMBL" id="KAJ9105728.1"/>
    </source>
</evidence>
<dbReference type="EMBL" id="JASBWR010000033">
    <property type="protein sequence ID" value="KAJ9105728.1"/>
    <property type="molecule type" value="Genomic_DNA"/>
</dbReference>
<accession>A0ACC2W208</accession>
<keyword evidence="2" id="KW-1185">Reference proteome</keyword>
<name>A0ACC2W208_9TREE</name>
<comment type="caution">
    <text evidence="1">The sequence shown here is derived from an EMBL/GenBank/DDBJ whole genome shotgun (WGS) entry which is preliminary data.</text>
</comment>